<dbReference type="RefSeq" id="WP_034375667.1">
    <property type="nucleotide sequence ID" value="NZ_AP019774.1"/>
</dbReference>
<gene>
    <name evidence="1" type="ORF">NHP190020_02350</name>
    <name evidence="2" type="ORF">SNTW_02790</name>
</gene>
<dbReference type="Proteomes" id="UP000509742">
    <property type="component" value="Chromosome"/>
</dbReference>
<dbReference type="AlphaFoldDB" id="A0A6J4CX24"/>
<proteinExistence type="predicted"/>
<dbReference type="EMBL" id="AP023036">
    <property type="protein sequence ID" value="BCD45196.1"/>
    <property type="molecule type" value="Genomic_DNA"/>
</dbReference>
<evidence type="ECO:0000313" key="3">
    <source>
        <dbReference type="Proteomes" id="UP000317935"/>
    </source>
</evidence>
<evidence type="ECO:0000313" key="2">
    <source>
        <dbReference type="EMBL" id="BCD69634.1"/>
    </source>
</evidence>
<dbReference type="Proteomes" id="UP000317935">
    <property type="component" value="Chromosome"/>
</dbReference>
<protein>
    <submittedName>
        <fullName evidence="2">Uncharacterized protein</fullName>
    </submittedName>
</protein>
<sequence>MLSTYKQLCQEHGYFTRLVSVSLPVEYAPYMPLHDQEFLQLGQASQALHVPWEVFYGKEREDVILKALSEIYKKLDRLEQYIHERDMEYIALEDRINVSVLGHGVLGVSQQVFIVDTLYYMRLKFPHMPYKRIALMARAFDPKMLSVERMHAGDVRDWDSYIVQVELESLKK</sequence>
<dbReference type="GeneID" id="56928130"/>
<evidence type="ECO:0000313" key="1">
    <source>
        <dbReference type="EMBL" id="BCD45196.1"/>
    </source>
</evidence>
<keyword evidence="4" id="KW-1185">Reference proteome</keyword>
<reference evidence="1 4" key="2">
    <citation type="submission" date="2020-04" db="EMBL/GenBank/DDBJ databases">
        <title>Genomic analysis of gastric non-Helicobacter pylori Helicobacters isolated in Japan.</title>
        <authorList>
            <person name="Suzuki M."/>
            <person name="Rimbara E."/>
        </authorList>
    </citation>
    <scope>NUCLEOTIDE SEQUENCE [LARGE SCALE GENOMIC DNA]</scope>
    <source>
        <strain evidence="1 4">NHP19-0020</strain>
    </source>
</reference>
<dbReference type="OrthoDB" id="5339222at2"/>
<reference evidence="2 3" key="1">
    <citation type="submission" date="2019-06" db="EMBL/GenBank/DDBJ databases">
        <title>Complete genome sequence of Helicobacter suis SNTW101c.</title>
        <authorList>
            <person name="Rimbara E."/>
            <person name="Suzuki M."/>
            <person name="Matsui H."/>
            <person name="Nakamura M."/>
            <person name="Mori S."/>
            <person name="Shibayama K."/>
        </authorList>
    </citation>
    <scope>NUCLEOTIDE SEQUENCE [LARGE SCALE GENOMIC DNA]</scope>
    <source>
        <strain evidence="2 3">SNTW101c</strain>
    </source>
</reference>
<accession>A0A6J4CX24</accession>
<name>A0A6J4CX24_9HELI</name>
<organism evidence="2 3">
    <name type="scientific">Helicobacter suis</name>
    <dbReference type="NCBI Taxonomy" id="104628"/>
    <lineage>
        <taxon>Bacteria</taxon>
        <taxon>Pseudomonadati</taxon>
        <taxon>Campylobacterota</taxon>
        <taxon>Epsilonproteobacteria</taxon>
        <taxon>Campylobacterales</taxon>
        <taxon>Helicobacteraceae</taxon>
        <taxon>Helicobacter</taxon>
    </lineage>
</organism>
<evidence type="ECO:0000313" key="4">
    <source>
        <dbReference type="Proteomes" id="UP000509742"/>
    </source>
</evidence>
<dbReference type="EMBL" id="AP019774">
    <property type="protein sequence ID" value="BCD69634.1"/>
    <property type="molecule type" value="Genomic_DNA"/>
</dbReference>